<dbReference type="SUPFAM" id="SSF53807">
    <property type="entry name" value="Helical backbone' metal receptor"/>
    <property type="match status" value="1"/>
</dbReference>
<dbReference type="AlphaFoldDB" id="C0Z8S5"/>
<dbReference type="HOGENOM" id="CLU_2876990_0_0_9"/>
<evidence type="ECO:0000313" key="3">
    <source>
        <dbReference type="Proteomes" id="UP000001877"/>
    </source>
</evidence>
<protein>
    <submittedName>
        <fullName evidence="2">Putative ABC transporter substrate binding protein</fullName>
    </submittedName>
</protein>
<dbReference type="PROSITE" id="PS50983">
    <property type="entry name" value="FE_B12_PBP"/>
    <property type="match status" value="1"/>
</dbReference>
<dbReference type="STRING" id="358681.BBR47_57250"/>
<dbReference type="eggNOG" id="COG0614">
    <property type="taxonomic scope" value="Bacteria"/>
</dbReference>
<dbReference type="InterPro" id="IPR002491">
    <property type="entry name" value="ABC_transptr_periplasmic_BD"/>
</dbReference>
<keyword evidence="3" id="KW-1185">Reference proteome</keyword>
<feature type="domain" description="Fe/B12 periplasmic-binding" evidence="1">
    <location>
        <begin position="1"/>
        <end position="63"/>
    </location>
</feature>
<sequence length="63" mass="7114">MSRTCFAAFFCDGTSLEKVLAMNPDLLIVFEGDQNIEQFTKIAPTVVIPYAKKSIREEKACRQ</sequence>
<organism evidence="2 3">
    <name type="scientific">Brevibacillus brevis (strain 47 / JCM 6285 / NBRC 100599)</name>
    <dbReference type="NCBI Taxonomy" id="358681"/>
    <lineage>
        <taxon>Bacteria</taxon>
        <taxon>Bacillati</taxon>
        <taxon>Bacillota</taxon>
        <taxon>Bacilli</taxon>
        <taxon>Bacillales</taxon>
        <taxon>Paenibacillaceae</taxon>
        <taxon>Brevibacillus</taxon>
    </lineage>
</organism>
<gene>
    <name evidence="2" type="ordered locus">BBR47_57250</name>
</gene>
<dbReference type="Proteomes" id="UP000001877">
    <property type="component" value="Chromosome"/>
</dbReference>
<reference evidence="2 3" key="1">
    <citation type="submission" date="2005-03" db="EMBL/GenBank/DDBJ databases">
        <title>Brevibacillus brevis strain 47, complete genome.</title>
        <authorList>
            <person name="Hosoyama A."/>
            <person name="Yamada R."/>
            <person name="Hongo Y."/>
            <person name="Terui Y."/>
            <person name="Ankai A."/>
            <person name="Masuyama W."/>
            <person name="Sekiguchi M."/>
            <person name="Takeda T."/>
            <person name="Asano K."/>
            <person name="Ohji S."/>
            <person name="Ichikawa N."/>
            <person name="Narita S."/>
            <person name="Aoki N."/>
            <person name="Miura H."/>
            <person name="Matsushita S."/>
            <person name="Sekigawa T."/>
            <person name="Yamagata H."/>
            <person name="Yoshikawa H."/>
            <person name="Udaka S."/>
            <person name="Tanikawa S."/>
            <person name="Fujita N."/>
        </authorList>
    </citation>
    <scope>NUCLEOTIDE SEQUENCE [LARGE SCALE GENOMIC DNA]</scope>
    <source>
        <strain evidence="3">47 / JCM 6285 / NBRC 100599</strain>
    </source>
</reference>
<proteinExistence type="predicted"/>
<dbReference type="EMBL" id="AP008955">
    <property type="protein sequence ID" value="BAH46702.1"/>
    <property type="molecule type" value="Genomic_DNA"/>
</dbReference>
<evidence type="ECO:0000259" key="1">
    <source>
        <dbReference type="PROSITE" id="PS50983"/>
    </source>
</evidence>
<dbReference type="KEGG" id="bbe:BBR47_57250"/>
<dbReference type="Gene3D" id="3.40.50.1980">
    <property type="entry name" value="Nitrogenase molybdenum iron protein domain"/>
    <property type="match status" value="1"/>
</dbReference>
<accession>C0Z8S5</accession>
<name>C0Z8S5_BREBN</name>
<evidence type="ECO:0000313" key="2">
    <source>
        <dbReference type="EMBL" id="BAH46702.1"/>
    </source>
</evidence>